<proteinExistence type="predicted"/>
<protein>
    <submittedName>
        <fullName evidence="1">Uncharacterized protein</fullName>
    </submittedName>
</protein>
<dbReference type="EMBL" id="JAVFHQ010000036">
    <property type="protein sequence ID" value="KAK4542982.1"/>
    <property type="molecule type" value="Genomic_DNA"/>
</dbReference>
<evidence type="ECO:0000313" key="2">
    <source>
        <dbReference type="Proteomes" id="UP001324427"/>
    </source>
</evidence>
<keyword evidence="2" id="KW-1185">Reference proteome</keyword>
<dbReference type="PANTHER" id="PTHR40788">
    <property type="entry name" value="CLR5 DOMAIN-CONTAINING PROTEIN-RELATED"/>
    <property type="match status" value="1"/>
</dbReference>
<gene>
    <name evidence="1" type="ORF">LTR36_005980</name>
</gene>
<evidence type="ECO:0000313" key="1">
    <source>
        <dbReference type="EMBL" id="KAK4542982.1"/>
    </source>
</evidence>
<dbReference type="Proteomes" id="UP001324427">
    <property type="component" value="Unassembled WGS sequence"/>
</dbReference>
<organism evidence="1 2">
    <name type="scientific">Oleoguttula mirabilis</name>
    <dbReference type="NCBI Taxonomy" id="1507867"/>
    <lineage>
        <taxon>Eukaryota</taxon>
        <taxon>Fungi</taxon>
        <taxon>Dikarya</taxon>
        <taxon>Ascomycota</taxon>
        <taxon>Pezizomycotina</taxon>
        <taxon>Dothideomycetes</taxon>
        <taxon>Dothideomycetidae</taxon>
        <taxon>Mycosphaerellales</taxon>
        <taxon>Teratosphaeriaceae</taxon>
        <taxon>Oleoguttula</taxon>
    </lineage>
</organism>
<sequence length="193" mass="21945">MDFSNMDFSDPASMFRAMGIGGPGGGLPMPEMITAKTARSEAKLYRSQIVDDGRLLCAILERHEGTIHKRWAKKTRQQRLKILLSAWPGMSAHHRPDFDAFRRESPQERERSTKFKDAYMWPYINQDDLSKPRTFSLFLNARGRNQPSVFAIADENASHLGIVSKAIIPAFLNEHVMYFKGSAFPQHYGELVA</sequence>
<reference evidence="1 2" key="1">
    <citation type="submission" date="2021-11" db="EMBL/GenBank/DDBJ databases">
        <title>Black yeast isolated from Biological Soil Crust.</title>
        <authorList>
            <person name="Kurbessoian T."/>
        </authorList>
    </citation>
    <scope>NUCLEOTIDE SEQUENCE [LARGE SCALE GENOMIC DNA]</scope>
    <source>
        <strain evidence="1 2">CCFEE 5522</strain>
    </source>
</reference>
<dbReference type="AlphaFoldDB" id="A0AAV9JET6"/>
<dbReference type="PANTHER" id="PTHR40788:SF2">
    <property type="entry name" value="CLR5 DOMAIN-CONTAINING PROTEIN"/>
    <property type="match status" value="1"/>
</dbReference>
<name>A0AAV9JET6_9PEZI</name>
<accession>A0AAV9JET6</accession>
<comment type="caution">
    <text evidence="1">The sequence shown here is derived from an EMBL/GenBank/DDBJ whole genome shotgun (WGS) entry which is preliminary data.</text>
</comment>